<dbReference type="SUPFAM" id="SSF51126">
    <property type="entry name" value="Pectin lyase-like"/>
    <property type="match status" value="1"/>
</dbReference>
<dbReference type="Pfam" id="PF05594">
    <property type="entry name" value="Fil_haemagg"/>
    <property type="match status" value="15"/>
</dbReference>
<feature type="region of interest" description="Disordered" evidence="1">
    <location>
        <begin position="1999"/>
        <end position="2022"/>
    </location>
</feature>
<proteinExistence type="predicted"/>
<dbReference type="NCBIfam" id="TIGR01901">
    <property type="entry name" value="adhes_NPXG"/>
    <property type="match status" value="1"/>
</dbReference>
<dbReference type="InterPro" id="IPR011050">
    <property type="entry name" value="Pectin_lyase_fold/virulence"/>
</dbReference>
<dbReference type="Pfam" id="PF13332">
    <property type="entry name" value="Fil_haemagg_2"/>
    <property type="match status" value="3"/>
</dbReference>
<dbReference type="EMBL" id="CP014060">
    <property type="protein sequence ID" value="AMG37852.2"/>
    <property type="molecule type" value="Genomic_DNA"/>
</dbReference>
<protein>
    <submittedName>
        <fullName evidence="3">Filamentous hemagglutinin N-terminal domain-containing protein</fullName>
    </submittedName>
</protein>
<feature type="region of interest" description="Disordered" evidence="1">
    <location>
        <begin position="2125"/>
        <end position="2144"/>
    </location>
</feature>
<dbReference type="InterPro" id="IPR008619">
    <property type="entry name" value="Filamentous_hemagglutn_rpt"/>
</dbReference>
<dbReference type="InterPro" id="IPR008638">
    <property type="entry name" value="FhaB/CdiA-like_TPS"/>
</dbReference>
<dbReference type="GO" id="GO:0003824">
    <property type="term" value="F:catalytic activity"/>
    <property type="evidence" value="ECO:0007669"/>
    <property type="project" value="UniProtKB-ARBA"/>
</dbReference>
<gene>
    <name evidence="3" type="ORF">AL504_18675</name>
</gene>
<evidence type="ECO:0000259" key="2">
    <source>
        <dbReference type="SMART" id="SM00912"/>
    </source>
</evidence>
<dbReference type="SMART" id="SM00912">
    <property type="entry name" value="Haemagg_act"/>
    <property type="match status" value="1"/>
</dbReference>
<dbReference type="Pfam" id="PF05860">
    <property type="entry name" value="TPS"/>
    <property type="match status" value="1"/>
</dbReference>
<feature type="compositionally biased region" description="Low complexity" evidence="1">
    <location>
        <begin position="432"/>
        <end position="442"/>
    </location>
</feature>
<feature type="compositionally biased region" description="Basic and acidic residues" evidence="1">
    <location>
        <begin position="2009"/>
        <end position="2021"/>
    </location>
</feature>
<feature type="region of interest" description="Disordered" evidence="1">
    <location>
        <begin position="416"/>
        <end position="454"/>
    </location>
</feature>
<dbReference type="Gene3D" id="2.160.20.10">
    <property type="entry name" value="Single-stranded right-handed beta-helix, Pectin lyase-like"/>
    <property type="match status" value="1"/>
</dbReference>
<evidence type="ECO:0000313" key="4">
    <source>
        <dbReference type="Proteomes" id="UP000060602"/>
    </source>
</evidence>
<dbReference type="InterPro" id="IPR012334">
    <property type="entry name" value="Pectin_lyas_fold"/>
</dbReference>
<accession>A0A109XX20</accession>
<dbReference type="InterPro" id="IPR010069">
    <property type="entry name" value="CdiA_FHA1_rpt"/>
</dbReference>
<reference evidence="4" key="1">
    <citation type="submission" date="2015-12" db="EMBL/GenBank/DDBJ databases">
        <title>FDA dAtabase for Regulatory Grade micrObial Sequences (FDA-ARGOS): Supporting development and validation of Infectious Disease Dx tests.</title>
        <authorList>
            <person name="Case J."/>
            <person name="Tallon L."/>
            <person name="Sadzewicz L."/>
            <person name="Sengamalay N."/>
            <person name="Ott S."/>
            <person name="Godinez A."/>
            <person name="Nagaraj S."/>
            <person name="Nadendla S."/>
            <person name="Sichtig H."/>
        </authorList>
    </citation>
    <scope>NUCLEOTIDE SEQUENCE [LARGE SCALE GENOMIC DNA]</scope>
    <source>
        <strain evidence="4">FDAARGOS_147</strain>
    </source>
</reference>
<dbReference type="NCBIfam" id="TIGR01731">
    <property type="entry name" value="fil_hemag_20aa"/>
    <property type="match status" value="16"/>
</dbReference>
<name>A0A109XX20_ALCXX</name>
<dbReference type="Proteomes" id="UP000060602">
    <property type="component" value="Chromosome"/>
</dbReference>
<evidence type="ECO:0000313" key="3">
    <source>
        <dbReference type="EMBL" id="AMG37852.2"/>
    </source>
</evidence>
<evidence type="ECO:0000256" key="1">
    <source>
        <dbReference type="SAM" id="MobiDB-lite"/>
    </source>
</evidence>
<dbReference type="InterPro" id="IPR025157">
    <property type="entry name" value="Hemagglutinin_rpt"/>
</dbReference>
<organism evidence="3 4">
    <name type="scientific">Alcaligenes xylosoxydans xylosoxydans</name>
    <name type="common">Achromobacter xylosoxidans</name>
    <dbReference type="NCBI Taxonomy" id="85698"/>
    <lineage>
        <taxon>Bacteria</taxon>
        <taxon>Pseudomonadati</taxon>
        <taxon>Pseudomonadota</taxon>
        <taxon>Betaproteobacteria</taxon>
        <taxon>Burkholderiales</taxon>
        <taxon>Alcaligenaceae</taxon>
        <taxon>Achromobacter</taxon>
    </lineage>
</organism>
<feature type="domain" description="Filamentous haemagglutinin FhaB/tRNA nuclease CdiA-like TPS" evidence="2">
    <location>
        <begin position="67"/>
        <end position="187"/>
    </location>
</feature>
<sequence length="3615" mass="364995">MSCTVIKMLAMPFPLALFNRVRMMSKLRSLIVWSVVFTQAWSPVLAQTLPISVDRSVPGAKPSVGVSNGVPVINIAPPSAGGVSNNRYTQFNVGPSGAVLNNSGGASQTQLAGQVAGNPMLGNQRARTILNQVTAPNPSQLLGTLEVAGNRANVIVANPAGITCNGCGFLNADRATLTTGRPRVGPDGGIGFDVAAGRLGIEGQGLNGMNLNQVDLIARTLEINAQVWANRLNVTAGASRVDYGTGAVSAQAGDGPAPGVTLDTAALGGMYANSIRLIGTEAGVGVNIGGNLMALTGDLQVNAAGDVRIAPRATVQAAGDLRVESGGDLAVQGVAQAAGAVALTAARNVAVPGAVGAGTALDMDAGGDATVGAQGSLRTQGALRVAAARDLSLSGSLLTSGQDARMQSGRNLMVASQTVPPQPAHGVTTDSAAGAAAQADAQLGKPSDAPADSRGGVSLMAGVVSAKDGVTLQAGRDLVLPQQVYASGTLLTQADANLTLEAGTQLQSAGNVTLRAGQDAALGGAVLTDAALSLTSGNDLAQGSTGKLQGKQVQATAGRDLTLGGALVSAADVQARATRDTRVDGKVGAGGSLGMDAGRNLRIGATGQADASGKARLLAAGDLSVAGATHGDMGMHLEAGGQMDLAGTAASANGPLDLIAGLGMNLSADSQALAGGVLQARAGSTLMATGTMTSLGDLILEAANQRLAGQHFAAGNLLMQTPGRLTTLAGSRQQASGSILARADTAALAGTLVAGQAATLRAEKNLTVDGTVLADAGALNASSGGDMALGGVSALQAGGSLQAQASGKLAANGTISGLRDITLTAGKNAELNGKTVANGTLRTEANDDLTVGDTGLAQGSAKLLLGAGQDLRIAGVAGTTHDAGTGASLGTLQAQAGRDLFITGAATAGSPIVLGARRDIRVEGIATALAGALTADAGANLEVAATGRMQASQHLNASAGAQLDADGVIAAGGGLTLTAKGDVRVGGLAAALGGRAAGDASITAGSDVVVKQNGSLQAAGTLTANARRSLFVAGALSSVGDMRLAATRDARVNGTAATDAILTLTGRDVAVGTTGLAQAGHTLNASASEALEVAGRMLAGGSQALTAGDTLSIEGTAAALQGDLSLTAQRGDIVLRAASRQQAGGGMTAHAGAALTALGSAAAQHGMTLRAGTDATLGGIAATQTGDLALSAVGKLTTMADSRLQSGAALDLSAGGGLGNAGIASAAGRASLKAGTTLDNTGSVLAGGDLIATAIGQLANAGQFVAGMGADGALNLPGSLTLKAGAIVHPGASLAGKTLSVSADGLDLAGGRLSAVAKVVLSTPGDVDSRNAVVQGNALDVTAANLRNQGGDLAATRDAAIKLGGNLDNTGGRITAEGDARIEAAVIVNRHGTLAGRDLSITVTAAPAPTDAVDNREGLILADNALTLRAASLDNSGTLTAAGDPPRGVLAKVVDILADRVGNQAGSMQARADLTLTTPDLDNTGGEIASQGNARILADRLDNAGGKLLADKRLTVVTQVLQGLGTLQSAGDLSFQYAGSLNQEGDIASGRDLALSVRGDMDNRARVSAARDLSITADALNNQASGELLAGGANAITVARGLTNAGLIDGGSTRITADRVENTGRIYGDTLSIQAGALANGAGAGGGAVIASRRNMNLGVGALTNRDHALIYSGADLHIGGALDAQGAAIDQAASILNASATIEAAGDARIAANQIQNQNTQYTSGIVKVADQKKVYAKPWNSSVMYDMADNWVCDSVTKLCGQDPRSFMDDDAERMLLVPSDKYPASRYGPQFDYTPGIGNKQGHIPVTPAWVPQLDRCALGGSGSSCSASTPFWGGGIFVRLPPSYDYGVDAKIWQVFGVTPPAGPAPQWTPRHCGRDGRCIADENARREAYKQAFAAYQAPFLELNTRINAFNADFQRRLVDDFTYYYLDETVTKTQTLSSDPGKILTGGAMTLAGTVINDKSQIAAGGALSVQGPAIQNIGAGGVRITTRVGTQTHTYPGRKNHRKEDHSSYRRTASEEPIEVPVGTAGGNTVVSLSGKTPGASGIPAPGPVQVASVDLPGGNTVRVVANPASIPDSQFFVVNGKPDAPYIVATDPRFVGQRPSVSSDYLLHLLRQPGAAPDATIGAATPDKAPSDARPPDRDTLFPASAGFLTPTGQPRRLGDGFYEQKLVSDQILASSGQRFLENYSDYDAQYKALMAEGARFAQRNGLKVGVALSEAQQRLLTTDLVWLEEEPVTLADGSTESVLVPRVYLLVRPDDLKGDGTLMTGRNVELAAQGDIDNSGTLGAREALVMSAANIVNQAGGRIQGGQVNLAAREDLANQVSRIVGKTVALQAGRDIRLASTAATENYGASWGSYLTGVSRIDAGNLDMWAGRDLALTAAQLAIQDDARLQAGRDLSLTALTQSHGETNVRDARNRYEFRASEQAGTTIAVGGNLALVAGQDVNARAAEVTAGKQLAVDAGRDIHITAGERTLYAYAESYNKEHGFLRSKITHKIQSVDQILAQAATFTGDTAVLTAGRGLNVTGSNVGARQDLLITGQRDVSIVSGENVSDRYDYSMVKKSGLGAMGGLSYGTRRQTDLLDGKKTFHTASTVGSVEGDTLIRAGQSINVVGSNVLARQGDVTLIGKQVNIGAAHDTGREKEFHEIKQSGLTLTASNPIVSALQTGAHMAEASGKTDNAVMKGLAGATTGLAAVNAYDAVRASAKAAEAAELAKPGSSNPIDKAGGVSIKLSLGTSKSSSTTDRSTSTAFASTVAAGRDLTIVAQGAGQDSGINLIGSDLSAGNRAVLKAEGDILLQAARNAAEQKTDSKSSSASIGIGYSTGGQQNGFTLELGASLGRGKAQGKDESWTNSHVSAGKVLAMQSGGNTTLKGATGEANRVIASVGGDLLLGSLQDSSQYASSNKSAGFGVSLCIPPYCVGSSSVSANASTGKINSDFQSVTEQTGLRAGDGGFQIDVRKNTRLIGSVIASSDRAIADGLNQLGTGTLVTEDIGNRARYSGSQVSIGGGFGFGGGKGADAGLGTSKDGDVAGGAGKQHGSSIATDGNGFGMGTPVVVAARGSGGSTTQSAISAGAIVIRDEAAQQDLTGMTTVQTIAALNRDTADTLNALQPIFDKEKIEAGFEIASEAQRQAGQFLATRAREAKALEDALKNEPEGPRRDQLKQAFEDAKTWGPGGESRRWLTAILAAVSGNVTGAAGDAIQATAVNYLQGLAASEVKKIVLALGDGPTAQTARAAMHAIVGCAGAAGKGGDCRTGALGAGSGAVLNALLAGDASKMTPEEKEVRRNLVGSLVAGIAEASGMPGAEAVFAAINETENNYLKPDEMKSYLAARQTLKDCAGDVCVQARKEVDRLNAISVNRNNGAERACLENPDACAAVAQVLRADITALEAQAKSLDRREAATAANNLLQARTQYYTNLESRALAAEQAREREGQGSWLGALSKEDLSASGYLTAQEVQDLEAMRSQGLKVGVLAILPAVADGVMKGGGSVGGRRSIQSVVEEAKAPALSSAKGAANAIKNAGVAAEAGTTTFKTPHYASRLEAEGVNVARAEAQVTDTLNAMRPNMVTGADVRGRMTVDGVLVEYRATLLPSGTVNVGTIFPVRQP</sequence>